<dbReference type="OrthoDB" id="5233988at2759"/>
<reference evidence="2" key="3">
    <citation type="submission" date="2011-03" db="EMBL/GenBank/DDBJ databases">
        <title>Annotation of Magnaporthe poae ATCC 64411.</title>
        <authorList>
            <person name="Ma L.-J."/>
            <person name="Dead R."/>
            <person name="Young S.K."/>
            <person name="Zeng Q."/>
            <person name="Gargeya S."/>
            <person name="Fitzgerald M."/>
            <person name="Haas B."/>
            <person name="Abouelleil A."/>
            <person name="Alvarado L."/>
            <person name="Arachchi H.M."/>
            <person name="Berlin A."/>
            <person name="Brown A."/>
            <person name="Chapman S.B."/>
            <person name="Chen Z."/>
            <person name="Dunbar C."/>
            <person name="Freedman E."/>
            <person name="Gearin G."/>
            <person name="Gellesch M."/>
            <person name="Goldberg J."/>
            <person name="Griggs A."/>
            <person name="Gujja S."/>
            <person name="Heiman D."/>
            <person name="Howarth C."/>
            <person name="Larson L."/>
            <person name="Lui A."/>
            <person name="MacDonald P.J.P."/>
            <person name="Mehta T."/>
            <person name="Montmayeur A."/>
            <person name="Murphy C."/>
            <person name="Neiman D."/>
            <person name="Pearson M."/>
            <person name="Priest M."/>
            <person name="Roberts A."/>
            <person name="Saif S."/>
            <person name="Shea T."/>
            <person name="Shenoy N."/>
            <person name="Sisk P."/>
            <person name="Stolte C."/>
            <person name="Sykes S."/>
            <person name="Yandava C."/>
            <person name="Wortman J."/>
            <person name="Nusbaum C."/>
            <person name="Birren B."/>
        </authorList>
    </citation>
    <scope>NUCLEOTIDE SEQUENCE</scope>
    <source>
        <strain evidence="2">ATCC 64411</strain>
    </source>
</reference>
<name>A0A0C4DNX3_MAGP6</name>
<dbReference type="AlphaFoldDB" id="A0A0C4DNX3"/>
<feature type="signal peptide" evidence="1">
    <location>
        <begin position="1"/>
        <end position="19"/>
    </location>
</feature>
<accession>A0A0C4DNX3</accession>
<reference evidence="3" key="5">
    <citation type="submission" date="2015-06" db="UniProtKB">
        <authorList>
            <consortium name="EnsemblFungi"/>
        </authorList>
    </citation>
    <scope>IDENTIFICATION</scope>
    <source>
        <strain evidence="3">ATCC 64411</strain>
    </source>
</reference>
<keyword evidence="1" id="KW-0732">Signal</keyword>
<organism evidence="3 4">
    <name type="scientific">Magnaporthiopsis poae (strain ATCC 64411 / 73-15)</name>
    <name type="common">Kentucky bluegrass fungus</name>
    <name type="synonym">Magnaporthe poae</name>
    <dbReference type="NCBI Taxonomy" id="644358"/>
    <lineage>
        <taxon>Eukaryota</taxon>
        <taxon>Fungi</taxon>
        <taxon>Dikarya</taxon>
        <taxon>Ascomycota</taxon>
        <taxon>Pezizomycotina</taxon>
        <taxon>Sordariomycetes</taxon>
        <taxon>Sordariomycetidae</taxon>
        <taxon>Magnaporthales</taxon>
        <taxon>Magnaporthaceae</taxon>
        <taxon>Magnaporthiopsis</taxon>
    </lineage>
</organism>
<reference evidence="3" key="4">
    <citation type="journal article" date="2015" name="G3 (Bethesda)">
        <title>Genome sequences of three phytopathogenic species of the Magnaporthaceae family of fungi.</title>
        <authorList>
            <person name="Okagaki L.H."/>
            <person name="Nunes C.C."/>
            <person name="Sailsbery J."/>
            <person name="Clay B."/>
            <person name="Brown D."/>
            <person name="John T."/>
            <person name="Oh Y."/>
            <person name="Young N."/>
            <person name="Fitzgerald M."/>
            <person name="Haas B.J."/>
            <person name="Zeng Q."/>
            <person name="Young S."/>
            <person name="Adiconis X."/>
            <person name="Fan L."/>
            <person name="Levin J.Z."/>
            <person name="Mitchell T.K."/>
            <person name="Okubara P.A."/>
            <person name="Farman M.L."/>
            <person name="Kohn L.M."/>
            <person name="Birren B."/>
            <person name="Ma L.-J."/>
            <person name="Dean R.A."/>
        </authorList>
    </citation>
    <scope>NUCLEOTIDE SEQUENCE</scope>
    <source>
        <strain evidence="3">ATCC 64411 / 73-15</strain>
    </source>
</reference>
<reference evidence="2" key="1">
    <citation type="submission" date="2010-05" db="EMBL/GenBank/DDBJ databases">
        <title>The Genome Sequence of Magnaporthe poae strain ATCC 64411.</title>
        <authorList>
            <consortium name="The Broad Institute Genome Sequencing Platform"/>
            <consortium name="Broad Institute Genome Sequencing Center for Infectious Disease"/>
            <person name="Ma L.-J."/>
            <person name="Dead R."/>
            <person name="Young S."/>
            <person name="Zeng Q."/>
            <person name="Koehrsen M."/>
            <person name="Alvarado L."/>
            <person name="Berlin A."/>
            <person name="Chapman S.B."/>
            <person name="Chen Z."/>
            <person name="Freedman E."/>
            <person name="Gellesch M."/>
            <person name="Goldberg J."/>
            <person name="Griggs A."/>
            <person name="Gujja S."/>
            <person name="Heilman E.R."/>
            <person name="Heiman D."/>
            <person name="Hepburn T."/>
            <person name="Howarth C."/>
            <person name="Jen D."/>
            <person name="Larson L."/>
            <person name="Mehta T."/>
            <person name="Neiman D."/>
            <person name="Pearson M."/>
            <person name="Roberts A."/>
            <person name="Saif S."/>
            <person name="Shea T."/>
            <person name="Shenoy N."/>
            <person name="Sisk P."/>
            <person name="Stolte C."/>
            <person name="Sykes S."/>
            <person name="Walk T."/>
            <person name="White J."/>
            <person name="Yandava C."/>
            <person name="Haas B."/>
            <person name="Nusbaum C."/>
            <person name="Birren B."/>
        </authorList>
    </citation>
    <scope>NUCLEOTIDE SEQUENCE</scope>
    <source>
        <strain evidence="2">ATCC 64411</strain>
    </source>
</reference>
<dbReference type="VEuPathDB" id="FungiDB:MAPG_01520"/>
<dbReference type="EMBL" id="ADBL01000366">
    <property type="status" value="NOT_ANNOTATED_CDS"/>
    <property type="molecule type" value="Genomic_DNA"/>
</dbReference>
<keyword evidence="4" id="KW-1185">Reference proteome</keyword>
<dbReference type="Proteomes" id="UP000011715">
    <property type="component" value="Unassembled WGS sequence"/>
</dbReference>
<dbReference type="EnsemblFungi" id="MAPG_01520T0">
    <property type="protein sequence ID" value="MAPG_01520T0"/>
    <property type="gene ID" value="MAPG_01520"/>
</dbReference>
<dbReference type="EMBL" id="GL876966">
    <property type="protein sequence ID" value="KLU82448.1"/>
    <property type="molecule type" value="Genomic_DNA"/>
</dbReference>
<evidence type="ECO:0000256" key="1">
    <source>
        <dbReference type="SAM" id="SignalP"/>
    </source>
</evidence>
<gene>
    <name evidence="2" type="ORF">MAPG_01520</name>
</gene>
<evidence type="ECO:0000313" key="2">
    <source>
        <dbReference type="EMBL" id="KLU82448.1"/>
    </source>
</evidence>
<dbReference type="eggNOG" id="ENOG502RKGT">
    <property type="taxonomic scope" value="Eukaryota"/>
</dbReference>
<feature type="chain" id="PRO_5009385257" evidence="1">
    <location>
        <begin position="20"/>
        <end position="291"/>
    </location>
</feature>
<evidence type="ECO:0000313" key="4">
    <source>
        <dbReference type="Proteomes" id="UP000011715"/>
    </source>
</evidence>
<evidence type="ECO:0000313" key="3">
    <source>
        <dbReference type="EnsemblFungi" id="MAPG_01520T0"/>
    </source>
</evidence>
<protein>
    <submittedName>
        <fullName evidence="2 3">Uncharacterized protein</fullName>
    </submittedName>
</protein>
<reference evidence="4" key="2">
    <citation type="submission" date="2010-05" db="EMBL/GenBank/DDBJ databases">
        <title>The genome sequence of Magnaporthe poae strain ATCC 64411.</title>
        <authorList>
            <person name="Ma L.-J."/>
            <person name="Dead R."/>
            <person name="Young S."/>
            <person name="Zeng Q."/>
            <person name="Koehrsen M."/>
            <person name="Alvarado L."/>
            <person name="Berlin A."/>
            <person name="Chapman S.B."/>
            <person name="Chen Z."/>
            <person name="Freedman E."/>
            <person name="Gellesch M."/>
            <person name="Goldberg J."/>
            <person name="Griggs A."/>
            <person name="Gujja S."/>
            <person name="Heilman E.R."/>
            <person name="Heiman D."/>
            <person name="Hepburn T."/>
            <person name="Howarth C."/>
            <person name="Jen D."/>
            <person name="Larson L."/>
            <person name="Mehta T."/>
            <person name="Neiman D."/>
            <person name="Pearson M."/>
            <person name="Roberts A."/>
            <person name="Saif S."/>
            <person name="Shea T."/>
            <person name="Shenoy N."/>
            <person name="Sisk P."/>
            <person name="Stolte C."/>
            <person name="Sykes S."/>
            <person name="Walk T."/>
            <person name="White J."/>
            <person name="Yandava C."/>
            <person name="Haas B."/>
            <person name="Nusbaum C."/>
            <person name="Birren B."/>
        </authorList>
    </citation>
    <scope>NUCLEOTIDE SEQUENCE [LARGE SCALE GENOMIC DNA]</scope>
    <source>
        <strain evidence="4">ATCC 64411 / 73-15</strain>
    </source>
</reference>
<sequence length="291" mass="30824">MGLWAKLLFAASAASLCAASPVGLDPQAPGPVTQLPISSTEAGVTPGRGQRKVNYHITPGAGTTDPKFEVDVGGIPPSPERRRAPSPELQEAAEAEAAACTSTLKRTPSYPCITEGYETVYPSTRTVFAQVDCGGCQELFIPREVYFCPMRRILGIRTVHEPSTSWSTVCAGRATRIGLGRRDHHATQAEAAAAAVTTPPTNWETADENGREEDLQARQGVACRTTRVVQPQRTAGPVATQYQRVVTETARLNCGGCQLQLSTAAGGYGPVVRFTTTTTVSAGTSTVFVCQ</sequence>
<proteinExistence type="predicted"/>